<dbReference type="RefSeq" id="WP_377558720.1">
    <property type="nucleotide sequence ID" value="NZ_JBHUJD010000003.1"/>
</dbReference>
<dbReference type="EMBL" id="JBHUJD010000003">
    <property type="protein sequence ID" value="MFD2309330.1"/>
    <property type="molecule type" value="Genomic_DNA"/>
</dbReference>
<sequence>PAANSQVMDTDLLTDFTMGVASGLPHANGLFAFFFLGRSRKGRVRLLSCGHYTISIFVPG</sequence>
<reference evidence="3" key="1">
    <citation type="journal article" date="2019" name="Int. J. Syst. Evol. Microbiol.">
        <title>The Global Catalogue of Microorganisms (GCM) 10K type strain sequencing project: providing services to taxonomists for standard genome sequencing and annotation.</title>
        <authorList>
            <consortium name="The Broad Institute Genomics Platform"/>
            <consortium name="The Broad Institute Genome Sequencing Center for Infectious Disease"/>
            <person name="Wu L."/>
            <person name="Ma J."/>
        </authorList>
    </citation>
    <scope>NUCLEOTIDE SEQUENCE [LARGE SCALE GENOMIC DNA]</scope>
    <source>
        <strain evidence="3">KCTC 12848</strain>
    </source>
</reference>
<evidence type="ECO:0000313" key="3">
    <source>
        <dbReference type="Proteomes" id="UP001597425"/>
    </source>
</evidence>
<evidence type="ECO:0000256" key="1">
    <source>
        <dbReference type="SAM" id="Phobius"/>
    </source>
</evidence>
<dbReference type="Proteomes" id="UP001597425">
    <property type="component" value="Unassembled WGS sequence"/>
</dbReference>
<name>A0ABW5E9I7_9GAMM</name>
<evidence type="ECO:0000313" key="2">
    <source>
        <dbReference type="EMBL" id="MFD2309330.1"/>
    </source>
</evidence>
<proteinExistence type="predicted"/>
<keyword evidence="1" id="KW-1133">Transmembrane helix</keyword>
<comment type="caution">
    <text evidence="2">The sequence shown here is derived from an EMBL/GenBank/DDBJ whole genome shotgun (WGS) entry which is preliminary data.</text>
</comment>
<keyword evidence="3" id="KW-1185">Reference proteome</keyword>
<feature type="non-terminal residue" evidence="2">
    <location>
        <position position="1"/>
    </location>
</feature>
<organism evidence="2 3">
    <name type="scientific">Microbulbifer halophilus</name>
    <dbReference type="NCBI Taxonomy" id="453963"/>
    <lineage>
        <taxon>Bacteria</taxon>
        <taxon>Pseudomonadati</taxon>
        <taxon>Pseudomonadota</taxon>
        <taxon>Gammaproteobacteria</taxon>
        <taxon>Cellvibrionales</taxon>
        <taxon>Microbulbiferaceae</taxon>
        <taxon>Microbulbifer</taxon>
    </lineage>
</organism>
<gene>
    <name evidence="2" type="ORF">ACFSKX_02785</name>
</gene>
<accession>A0ABW5E9I7</accession>
<feature type="transmembrane region" description="Helical" evidence="1">
    <location>
        <begin position="16"/>
        <end position="36"/>
    </location>
</feature>
<protein>
    <submittedName>
        <fullName evidence="2">Uncharacterized protein</fullName>
    </submittedName>
</protein>
<keyword evidence="1" id="KW-0812">Transmembrane</keyword>
<keyword evidence="1" id="KW-0472">Membrane</keyword>